<comment type="caution">
    <text evidence="2">The sequence shown here is derived from an EMBL/GenBank/DDBJ whole genome shotgun (WGS) entry which is preliminary data.</text>
</comment>
<dbReference type="Proteomes" id="UP001242288">
    <property type="component" value="Unassembled WGS sequence"/>
</dbReference>
<evidence type="ECO:0008006" key="5">
    <source>
        <dbReference type="Google" id="ProtNLM"/>
    </source>
</evidence>
<reference evidence="2" key="1">
    <citation type="submission" date="2022-06" db="EMBL/GenBank/DDBJ databases">
        <title>PHB producers.</title>
        <authorList>
            <person name="Besaury L."/>
        </authorList>
    </citation>
    <scope>NUCLEOTIDE SEQUENCE</scope>
    <source>
        <strain evidence="2 3">SEWS6</strain>
    </source>
</reference>
<sequence length="318" mass="35739">MLVALHAAGIRPDVITFADTGGEKPETIKHLDLMNTVLREWGWPLIDVCRKIPLASTGYADLYGNCLANETLPSLAFGMKSCSIKWKAAIQDQFLKGAKSGPNARLPHPLWISTRAANERIVKLIGYDCGPADLRRSKAPKRPDDDFDYVYPLQLVRWTRRDCVKAITWALGADMVPIKSACFFCPASKQWELYWLAANHPELLERALVLERNALTGRHSRFDEVEFGATWEELVRGADRFPSTSTTVGLGRSFAWNQWARVNDVVDDDFRVRRGEADRARFAMMSDTLRDHDNALDSRTPGIPIVVIPAAEQMDLAL</sequence>
<gene>
    <name evidence="2" type="ORF">NIE36_44525</name>
    <name evidence="1" type="ORF">OSB80_44640</name>
</gene>
<dbReference type="Proteomes" id="UP001209412">
    <property type="component" value="Unassembled WGS sequence"/>
</dbReference>
<dbReference type="RefSeq" id="WP_266262291.1">
    <property type="nucleotide sequence ID" value="NZ_JAMXWF010000100.1"/>
</dbReference>
<protein>
    <recommendedName>
        <fullName evidence="5">Phosphoadenosine phosphosulfate reductase family protein</fullName>
    </recommendedName>
</protein>
<keyword evidence="3" id="KW-1185">Reference proteome</keyword>
<dbReference type="EMBL" id="JAMXWF010000100">
    <property type="protein sequence ID" value="MDQ6414181.1"/>
    <property type="molecule type" value="Genomic_DNA"/>
</dbReference>
<dbReference type="AlphaFoldDB" id="A0AAP5BM48"/>
<name>A0AAP5BM48_9BURK</name>
<evidence type="ECO:0000313" key="1">
    <source>
        <dbReference type="EMBL" id="MCX4152370.1"/>
    </source>
</evidence>
<accession>A0AAP5BM48</accession>
<dbReference type="EMBL" id="JAPKHW010000100">
    <property type="protein sequence ID" value="MCX4152370.1"/>
    <property type="molecule type" value="Genomic_DNA"/>
</dbReference>
<evidence type="ECO:0000313" key="3">
    <source>
        <dbReference type="Proteomes" id="UP001209412"/>
    </source>
</evidence>
<evidence type="ECO:0000313" key="4">
    <source>
        <dbReference type="Proteomes" id="UP001242288"/>
    </source>
</evidence>
<proteinExistence type="predicted"/>
<evidence type="ECO:0000313" key="2">
    <source>
        <dbReference type="EMBL" id="MDQ6414181.1"/>
    </source>
</evidence>
<organism evidence="2 4">
    <name type="scientific">Paraburkholderia madseniana</name>
    <dbReference type="NCBI Taxonomy" id="2599607"/>
    <lineage>
        <taxon>Bacteria</taxon>
        <taxon>Pseudomonadati</taxon>
        <taxon>Pseudomonadota</taxon>
        <taxon>Betaproteobacteria</taxon>
        <taxon>Burkholderiales</taxon>
        <taxon>Burkholderiaceae</taxon>
        <taxon>Paraburkholderia</taxon>
    </lineage>
</organism>